<dbReference type="RefSeq" id="WP_284211014.1">
    <property type="nucleotide sequence ID" value="NZ_BSPG01000003.1"/>
</dbReference>
<organism evidence="3 4">
    <name type="scientific">Methylobacterium brachythecii</name>
    <dbReference type="NCBI Taxonomy" id="1176177"/>
    <lineage>
        <taxon>Bacteria</taxon>
        <taxon>Pseudomonadati</taxon>
        <taxon>Pseudomonadota</taxon>
        <taxon>Alphaproteobacteria</taxon>
        <taxon>Hyphomicrobiales</taxon>
        <taxon>Methylobacteriaceae</taxon>
        <taxon>Methylobacterium</taxon>
    </lineage>
</organism>
<evidence type="ECO:0000313" key="4">
    <source>
        <dbReference type="Proteomes" id="UP000517759"/>
    </source>
</evidence>
<dbReference type="AlphaFoldDB" id="A0A7W6AHH3"/>
<feature type="domain" description="Polysaccharide biosynthesis enzyme WcbI" evidence="1">
    <location>
        <begin position="35"/>
        <end position="243"/>
    </location>
</feature>
<evidence type="ECO:0000313" key="2">
    <source>
        <dbReference type="EMBL" id="GLS43130.1"/>
    </source>
</evidence>
<name>A0A7W6AHH3_9HYPH</name>
<proteinExistence type="predicted"/>
<protein>
    <recommendedName>
        <fullName evidence="1">Polysaccharide biosynthesis enzyme WcbI domain-containing protein</fullName>
    </recommendedName>
</protein>
<reference evidence="3 4" key="3">
    <citation type="submission" date="2020-08" db="EMBL/GenBank/DDBJ databases">
        <title>Genomic Encyclopedia of Type Strains, Phase IV (KMG-IV): sequencing the most valuable type-strain genomes for metagenomic binning, comparative biology and taxonomic classification.</title>
        <authorList>
            <person name="Goeker M."/>
        </authorList>
    </citation>
    <scope>NUCLEOTIDE SEQUENCE [LARGE SCALE GENOMIC DNA]</scope>
    <source>
        <strain evidence="3 4">DSM 24105</strain>
    </source>
</reference>
<gene>
    <name evidence="2" type="ORF">GCM10007884_11150</name>
    <name evidence="3" type="ORF">GGR33_001046</name>
</gene>
<sequence>MSVLQTGRQALLGALARLPCWPAARDVPYRGGPRIAVIGNCQARGVARSLEVLLPEAAVTLVPTGQISRRARTLRAFADGLARYDHVFSQPIAAGHFPDGGLAELLSLLPRARLFPPIVFAAFHPDMVYVGDLSAGGAAGLVPSPLHTYHSAITLFGYLRGLSEERILRLFRDDVLARLGFLDGWDLAADDLVETSRSIGFDLAPDLLRWSRRGAFMHGINHPKLFVMADIALRLATEAGLDPAPLPVEAYLADDLLGEVIWPVYPAVAEAYGLKGSYVFKRRAMPKAPPSVLDLAGLVRESLALYRTMPRARLTCQRTEHWSRSPETCALFDAA</sequence>
<reference evidence="2" key="1">
    <citation type="journal article" date="2014" name="Int. J. Syst. Evol. Microbiol.">
        <title>Complete genome of a new Firmicutes species belonging to the dominant human colonic microbiota ('Ruminococcus bicirculans') reveals two chromosomes and a selective capacity to utilize plant glucans.</title>
        <authorList>
            <consortium name="NISC Comparative Sequencing Program"/>
            <person name="Wegmann U."/>
            <person name="Louis P."/>
            <person name="Goesmann A."/>
            <person name="Henrissat B."/>
            <person name="Duncan S.H."/>
            <person name="Flint H.J."/>
        </authorList>
    </citation>
    <scope>NUCLEOTIDE SEQUENCE</scope>
    <source>
        <strain evidence="2">NBRC 107710</strain>
    </source>
</reference>
<dbReference type="Proteomes" id="UP000517759">
    <property type="component" value="Unassembled WGS sequence"/>
</dbReference>
<evidence type="ECO:0000313" key="3">
    <source>
        <dbReference type="EMBL" id="MBB3901560.1"/>
    </source>
</evidence>
<dbReference type="Gene3D" id="3.40.50.12080">
    <property type="match status" value="1"/>
</dbReference>
<dbReference type="EMBL" id="JACIDN010000002">
    <property type="protein sequence ID" value="MBB3901560.1"/>
    <property type="molecule type" value="Genomic_DNA"/>
</dbReference>
<reference evidence="5" key="2">
    <citation type="journal article" date="2019" name="Int. J. Syst. Evol. Microbiol.">
        <title>The Global Catalogue of Microorganisms (GCM) 10K type strain sequencing project: providing services to taxonomists for standard genome sequencing and annotation.</title>
        <authorList>
            <consortium name="The Broad Institute Genomics Platform"/>
            <consortium name="The Broad Institute Genome Sequencing Center for Infectious Disease"/>
            <person name="Wu L."/>
            <person name="Ma J."/>
        </authorList>
    </citation>
    <scope>NUCLEOTIDE SEQUENCE [LARGE SCALE GENOMIC DNA]</scope>
    <source>
        <strain evidence="5">NBRC 107710</strain>
    </source>
</reference>
<comment type="caution">
    <text evidence="3">The sequence shown here is derived from an EMBL/GenBank/DDBJ whole genome shotgun (WGS) entry which is preliminary data.</text>
</comment>
<evidence type="ECO:0000259" key="1">
    <source>
        <dbReference type="Pfam" id="PF18588"/>
    </source>
</evidence>
<evidence type="ECO:0000313" key="5">
    <source>
        <dbReference type="Proteomes" id="UP001156881"/>
    </source>
</evidence>
<dbReference type="Proteomes" id="UP001156881">
    <property type="component" value="Unassembled WGS sequence"/>
</dbReference>
<dbReference type="EMBL" id="BSPG01000003">
    <property type="protein sequence ID" value="GLS43130.1"/>
    <property type="molecule type" value="Genomic_DNA"/>
</dbReference>
<dbReference type="InterPro" id="IPR041307">
    <property type="entry name" value="WcbI"/>
</dbReference>
<reference evidence="2" key="4">
    <citation type="submission" date="2023-01" db="EMBL/GenBank/DDBJ databases">
        <title>Draft genome sequence of Methylobacterium brachythecii strain NBRC 107710.</title>
        <authorList>
            <person name="Sun Q."/>
            <person name="Mori K."/>
        </authorList>
    </citation>
    <scope>NUCLEOTIDE SEQUENCE</scope>
    <source>
        <strain evidence="2">NBRC 107710</strain>
    </source>
</reference>
<keyword evidence="5" id="KW-1185">Reference proteome</keyword>
<dbReference type="Pfam" id="PF18588">
    <property type="entry name" value="WcbI"/>
    <property type="match status" value="1"/>
</dbReference>
<accession>A0A7W6AHH3</accession>